<evidence type="ECO:0008006" key="2">
    <source>
        <dbReference type="Google" id="ProtNLM"/>
    </source>
</evidence>
<dbReference type="Gene3D" id="1.20.120.450">
    <property type="entry name" value="dinb family like domain"/>
    <property type="match status" value="1"/>
</dbReference>
<dbReference type="Pfam" id="PF04978">
    <property type="entry name" value="MST"/>
    <property type="match status" value="1"/>
</dbReference>
<dbReference type="InterPro" id="IPR007061">
    <property type="entry name" value="MST-like"/>
</dbReference>
<dbReference type="SUPFAM" id="SSF109854">
    <property type="entry name" value="DinB/YfiT-like putative metalloenzymes"/>
    <property type="match status" value="1"/>
</dbReference>
<reference evidence="1" key="2">
    <citation type="journal article" date="2014" name="ISME J.">
        <title>Microbial stratification in low pH oxic and suboxic macroscopic growths along an acid mine drainage.</title>
        <authorList>
            <person name="Mendez-Garcia C."/>
            <person name="Mesa V."/>
            <person name="Sprenger R.R."/>
            <person name="Richter M."/>
            <person name="Diez M.S."/>
            <person name="Solano J."/>
            <person name="Bargiela R."/>
            <person name="Golyshina O.V."/>
            <person name="Manteca A."/>
            <person name="Ramos J.L."/>
            <person name="Gallego J.R."/>
            <person name="Llorente I."/>
            <person name="Martins Dos Santos V.A."/>
            <person name="Jensen O.N."/>
            <person name="Pelaez A.I."/>
            <person name="Sanchez J."/>
            <person name="Ferrer M."/>
        </authorList>
    </citation>
    <scope>NUCLEOTIDE SEQUENCE</scope>
</reference>
<sequence>MAGPQTGSWGQGGIQMISNDDFLFFIDQELDAMISMVGELGDGLANRRLAVVGSNSPYAILNHCLGLLEYWGGHVVAGRPSHRDREAEFSARGAVADLIARARVARAQLADDLATVAGSDPPLRPPRLPFAELPIVRTSGGALIHIHAEFARHRGHMDLTKDLLLAP</sequence>
<evidence type="ECO:0000313" key="1">
    <source>
        <dbReference type="EMBL" id="EQD32897.1"/>
    </source>
</evidence>
<reference evidence="1" key="1">
    <citation type="submission" date="2013-08" db="EMBL/GenBank/DDBJ databases">
        <authorList>
            <person name="Mendez C."/>
            <person name="Richter M."/>
            <person name="Ferrer M."/>
            <person name="Sanchez J."/>
        </authorList>
    </citation>
    <scope>NUCLEOTIDE SEQUENCE</scope>
</reference>
<dbReference type="InterPro" id="IPR034660">
    <property type="entry name" value="DinB/YfiT-like"/>
</dbReference>
<comment type="caution">
    <text evidence="1">The sequence shown here is derived from an EMBL/GenBank/DDBJ whole genome shotgun (WGS) entry which is preliminary data.</text>
</comment>
<protein>
    <recommendedName>
        <fullName evidence="2">DinB superfamily protein</fullName>
    </recommendedName>
</protein>
<dbReference type="EMBL" id="AUZX01014140">
    <property type="protein sequence ID" value="EQD32897.1"/>
    <property type="molecule type" value="Genomic_DNA"/>
</dbReference>
<name>T0YLW2_9ZZZZ</name>
<accession>T0YLW2</accession>
<organism evidence="1">
    <name type="scientific">mine drainage metagenome</name>
    <dbReference type="NCBI Taxonomy" id="410659"/>
    <lineage>
        <taxon>unclassified sequences</taxon>
        <taxon>metagenomes</taxon>
        <taxon>ecological metagenomes</taxon>
    </lineage>
</organism>
<dbReference type="AlphaFoldDB" id="T0YLW2"/>
<gene>
    <name evidence="1" type="ORF">B1A_19165</name>
</gene>
<proteinExistence type="predicted"/>